<proteinExistence type="predicted"/>
<evidence type="ECO:0000313" key="1">
    <source>
        <dbReference type="EMBL" id="EBR5098917.1"/>
    </source>
</evidence>
<gene>
    <name evidence="1" type="ORF">B2O45_01675</name>
</gene>
<organism evidence="1">
    <name type="scientific">Salmonella enterica</name>
    <name type="common">Salmonella choleraesuis</name>
    <dbReference type="NCBI Taxonomy" id="28901"/>
    <lineage>
        <taxon>Bacteria</taxon>
        <taxon>Pseudomonadati</taxon>
        <taxon>Pseudomonadota</taxon>
        <taxon>Gammaproteobacteria</taxon>
        <taxon>Enterobacterales</taxon>
        <taxon>Enterobacteriaceae</taxon>
        <taxon>Salmonella</taxon>
    </lineage>
</organism>
<dbReference type="EMBL" id="AAGSMQ010000001">
    <property type="protein sequence ID" value="EBR5098917.1"/>
    <property type="molecule type" value="Genomic_DNA"/>
</dbReference>
<name>A0A5U7RGL0_SALER</name>
<comment type="caution">
    <text evidence="1">The sequence shown here is derived from an EMBL/GenBank/DDBJ whole genome shotgun (WGS) entry which is preliminary data.</text>
</comment>
<sequence>MEHLNLSPAAADVLAERQRQITAEGWTLAHDDWQNQYGDLAIAASCYARHAYGRGWVYPEEPERYQDEEAPNDWPWDDTWWKPDSPRRDLIKATALLLAELERLDRLSQRNQK</sequence>
<accession>A0A5U7RGL0</accession>
<protein>
    <submittedName>
        <fullName evidence="1">Uncharacterized protein</fullName>
    </submittedName>
</protein>
<dbReference type="AlphaFoldDB" id="A0A5U7RGL0"/>
<reference evidence="1" key="1">
    <citation type="submission" date="2018-07" db="EMBL/GenBank/DDBJ databases">
        <authorList>
            <consortium name="PulseNet: The National Subtyping Network for Foodborne Disease Surveillance"/>
            <person name="Tarr C.L."/>
            <person name="Trees E."/>
            <person name="Katz L.S."/>
            <person name="Carleton-Romer H.A."/>
            <person name="Stroika S."/>
            <person name="Kucerova Z."/>
            <person name="Roache K.F."/>
            <person name="Sabol A.L."/>
            <person name="Besser J."/>
            <person name="Gerner-Smidt P."/>
        </authorList>
    </citation>
    <scope>NUCLEOTIDE SEQUENCE</scope>
    <source>
        <strain evidence="1">PNUSAS007347</strain>
    </source>
</reference>